<dbReference type="InterPro" id="IPR013087">
    <property type="entry name" value="Znf_C2H2_type"/>
</dbReference>
<dbReference type="GO" id="GO:0002009">
    <property type="term" value="P:morphogenesis of an epithelium"/>
    <property type="evidence" value="ECO:0007669"/>
    <property type="project" value="UniProtKB-ARBA"/>
</dbReference>
<keyword evidence="7" id="KW-0805">Transcription regulation</keyword>
<dbReference type="OMA" id="SIHARRM"/>
<gene>
    <name evidence="13" type="ORF">DGUA_6G018686</name>
</gene>
<dbReference type="SMART" id="SM00355">
    <property type="entry name" value="ZnF_C2H2"/>
    <property type="match status" value="7"/>
</dbReference>
<feature type="domain" description="C2H2-type" evidence="12">
    <location>
        <begin position="278"/>
        <end position="305"/>
    </location>
</feature>
<reference evidence="14" key="1">
    <citation type="submission" date="2018-01" db="EMBL/GenBank/DDBJ databases">
        <authorList>
            <person name="Alioto T."/>
            <person name="Alioto T."/>
        </authorList>
    </citation>
    <scope>NUCLEOTIDE SEQUENCE [LARGE SCALE GENOMIC DNA]</scope>
</reference>
<keyword evidence="8" id="KW-0804">Transcription</keyword>
<evidence type="ECO:0000256" key="6">
    <source>
        <dbReference type="ARBA" id="ARBA00022833"/>
    </source>
</evidence>
<evidence type="ECO:0000256" key="3">
    <source>
        <dbReference type="ARBA" id="ARBA00022723"/>
    </source>
</evidence>
<comment type="similarity">
    <text evidence="2">Belongs to the krueppel C2H2-type zinc-finger protein family.</text>
</comment>
<feature type="chain" id="PRO_5017344628" evidence="11">
    <location>
        <begin position="29"/>
        <end position="360"/>
    </location>
</feature>
<dbReference type="GO" id="GO:0008270">
    <property type="term" value="F:zinc ion binding"/>
    <property type="evidence" value="ECO:0007669"/>
    <property type="project" value="UniProtKB-KW"/>
</dbReference>
<name>A0A3B0K897_DROGU</name>
<evidence type="ECO:0000256" key="8">
    <source>
        <dbReference type="ARBA" id="ARBA00023163"/>
    </source>
</evidence>
<keyword evidence="5 10" id="KW-0863">Zinc-finger</keyword>
<dbReference type="FunFam" id="3.30.160.60:FF:000100">
    <property type="entry name" value="Zinc finger 45-like"/>
    <property type="match status" value="1"/>
</dbReference>
<proteinExistence type="inferred from homology"/>
<dbReference type="Gene3D" id="3.30.160.60">
    <property type="entry name" value="Classic Zinc Finger"/>
    <property type="match status" value="6"/>
</dbReference>
<dbReference type="SUPFAM" id="SSF57667">
    <property type="entry name" value="beta-beta-alpha zinc fingers"/>
    <property type="match status" value="3"/>
</dbReference>
<protein>
    <submittedName>
        <fullName evidence="13">Blast:Zinc finger protein 239</fullName>
    </submittedName>
</protein>
<evidence type="ECO:0000256" key="9">
    <source>
        <dbReference type="ARBA" id="ARBA00023242"/>
    </source>
</evidence>
<dbReference type="FunFam" id="3.30.160.60:FF:000193">
    <property type="entry name" value="Zinc finger protein 300"/>
    <property type="match status" value="1"/>
</dbReference>
<evidence type="ECO:0000256" key="11">
    <source>
        <dbReference type="SAM" id="SignalP"/>
    </source>
</evidence>
<dbReference type="AlphaFoldDB" id="A0A3B0K897"/>
<feature type="domain" description="C2H2-type" evidence="12">
    <location>
        <begin position="336"/>
        <end position="360"/>
    </location>
</feature>
<keyword evidence="14" id="KW-1185">Reference proteome</keyword>
<comment type="subcellular location">
    <subcellularLocation>
        <location evidence="1">Nucleus</location>
    </subcellularLocation>
</comment>
<accession>A0A3B0K897</accession>
<dbReference type="Proteomes" id="UP000268350">
    <property type="component" value="Unassembled WGS sequence"/>
</dbReference>
<sequence>MVEPAYGCNPLNVFLFRSLLLLLCGVVATHTTQHHKRKQPMNTPSTQLVSIDEQEMAAAALARQEADGQANYLGCLEDMQLFAQLNELRGDDTDVMEMLSPGADFDLIDMVNGALDPTDSPTRLKKMSRRSTKQVQGAPHVCEVCGRRFSEAYNLRIHKMTHTDERPHVCDRCGKGFRQLNKLRIHYVTHTPDRPHKCDICGKGFRYANYLAVHRRLHTGEKPYSCLVKECDQTFHSIHARRIHSKLQHAAPVSSDAEQDQPLFALEGSTAVTSSLSFTCPICGRVLTDQCYLNTHLKRHYNQRDYPCPQPECGKRFFSASEVKHHQIAHTQYRPYACTQCPARFLRKSNYKQHLKIHER</sequence>
<dbReference type="PROSITE" id="PS50157">
    <property type="entry name" value="ZINC_FINGER_C2H2_2"/>
    <property type="match status" value="6"/>
</dbReference>
<dbReference type="FunFam" id="3.30.160.60:FF:000624">
    <property type="entry name" value="zinc finger protein 697"/>
    <property type="match status" value="2"/>
</dbReference>
<feature type="domain" description="C2H2-type" evidence="12">
    <location>
        <begin position="140"/>
        <end position="167"/>
    </location>
</feature>
<feature type="domain" description="C2H2-type" evidence="12">
    <location>
        <begin position="306"/>
        <end position="335"/>
    </location>
</feature>
<dbReference type="InterPro" id="IPR036236">
    <property type="entry name" value="Znf_C2H2_sf"/>
</dbReference>
<evidence type="ECO:0000313" key="14">
    <source>
        <dbReference type="Proteomes" id="UP000268350"/>
    </source>
</evidence>
<keyword evidence="3" id="KW-0479">Metal-binding</keyword>
<evidence type="ECO:0000256" key="4">
    <source>
        <dbReference type="ARBA" id="ARBA00022737"/>
    </source>
</evidence>
<dbReference type="STRING" id="7266.A0A3B0K897"/>
<dbReference type="GO" id="GO:0048598">
    <property type="term" value="P:embryonic morphogenesis"/>
    <property type="evidence" value="ECO:0007669"/>
    <property type="project" value="UniProtKB-ARBA"/>
</dbReference>
<evidence type="ECO:0000256" key="1">
    <source>
        <dbReference type="ARBA" id="ARBA00004123"/>
    </source>
</evidence>
<evidence type="ECO:0000259" key="12">
    <source>
        <dbReference type="PROSITE" id="PS50157"/>
    </source>
</evidence>
<dbReference type="PANTHER" id="PTHR24394">
    <property type="entry name" value="ZINC FINGER PROTEIN"/>
    <property type="match status" value="1"/>
</dbReference>
<dbReference type="PANTHER" id="PTHR24394:SF29">
    <property type="entry name" value="MYONEURIN"/>
    <property type="match status" value="1"/>
</dbReference>
<dbReference type="OrthoDB" id="8112353at2759"/>
<evidence type="ECO:0000256" key="7">
    <source>
        <dbReference type="ARBA" id="ARBA00023015"/>
    </source>
</evidence>
<keyword evidence="6" id="KW-0862">Zinc</keyword>
<dbReference type="PROSITE" id="PS00028">
    <property type="entry name" value="ZINC_FINGER_C2H2_1"/>
    <property type="match status" value="7"/>
</dbReference>
<evidence type="ECO:0000313" key="13">
    <source>
        <dbReference type="EMBL" id="SPP88892.1"/>
    </source>
</evidence>
<feature type="domain" description="C2H2-type" evidence="12">
    <location>
        <begin position="168"/>
        <end position="195"/>
    </location>
</feature>
<feature type="domain" description="C2H2-type" evidence="12">
    <location>
        <begin position="196"/>
        <end position="223"/>
    </location>
</feature>
<dbReference type="GO" id="GO:0000981">
    <property type="term" value="F:DNA-binding transcription factor activity, RNA polymerase II-specific"/>
    <property type="evidence" value="ECO:0007669"/>
    <property type="project" value="TreeGrafter"/>
</dbReference>
<organism evidence="13 14">
    <name type="scientific">Drosophila guanche</name>
    <name type="common">Fruit fly</name>
    <dbReference type="NCBI Taxonomy" id="7266"/>
    <lineage>
        <taxon>Eukaryota</taxon>
        <taxon>Metazoa</taxon>
        <taxon>Ecdysozoa</taxon>
        <taxon>Arthropoda</taxon>
        <taxon>Hexapoda</taxon>
        <taxon>Insecta</taxon>
        <taxon>Pterygota</taxon>
        <taxon>Neoptera</taxon>
        <taxon>Endopterygota</taxon>
        <taxon>Diptera</taxon>
        <taxon>Brachycera</taxon>
        <taxon>Muscomorpha</taxon>
        <taxon>Ephydroidea</taxon>
        <taxon>Drosophilidae</taxon>
        <taxon>Drosophila</taxon>
        <taxon>Sophophora</taxon>
    </lineage>
</organism>
<evidence type="ECO:0000256" key="10">
    <source>
        <dbReference type="PROSITE-ProRule" id="PRU00042"/>
    </source>
</evidence>
<keyword evidence="9" id="KW-0539">Nucleus</keyword>
<feature type="signal peptide" evidence="11">
    <location>
        <begin position="1"/>
        <end position="28"/>
    </location>
</feature>
<dbReference type="EMBL" id="OUUW01000016">
    <property type="protein sequence ID" value="SPP88892.1"/>
    <property type="molecule type" value="Genomic_DNA"/>
</dbReference>
<dbReference type="GO" id="GO:0005634">
    <property type="term" value="C:nucleus"/>
    <property type="evidence" value="ECO:0007669"/>
    <property type="project" value="UniProtKB-SubCell"/>
</dbReference>
<dbReference type="Pfam" id="PF00096">
    <property type="entry name" value="zf-C2H2"/>
    <property type="match status" value="5"/>
</dbReference>
<keyword evidence="4" id="KW-0677">Repeat</keyword>
<keyword evidence="11" id="KW-0732">Signal</keyword>
<evidence type="ECO:0000256" key="2">
    <source>
        <dbReference type="ARBA" id="ARBA00006991"/>
    </source>
</evidence>
<evidence type="ECO:0000256" key="5">
    <source>
        <dbReference type="ARBA" id="ARBA00022771"/>
    </source>
</evidence>